<evidence type="ECO:0000256" key="5">
    <source>
        <dbReference type="ARBA" id="ARBA00022723"/>
    </source>
</evidence>
<dbReference type="InterPro" id="IPR033247">
    <property type="entry name" value="Transketolase_fam"/>
</dbReference>
<evidence type="ECO:0000256" key="2">
    <source>
        <dbReference type="ARBA" id="ARBA00001964"/>
    </source>
</evidence>
<dbReference type="PROSITE" id="PS00802">
    <property type="entry name" value="TRANSKETOLASE_2"/>
    <property type="match status" value="1"/>
</dbReference>
<name>A0AAT9F8L4_9BACT</name>
<sequence length="657" mass="74082">MGRDDNMNKLEKLIASMRGLVMDAVNNAKSGHSGMAIGSAEITATLFTKYFNFTNLNPKWLNRDKFILSAGHGSLTIYTIMHFMGLLDRQDIEQFRKYGSRTSGHPEIDRFQYIDVSTGALGQGIANGLGMALGRDYLAKRFNKPDYNIIDHTVYVLHGDGCLQEGVALEAIQLAGTLQVSNFVLIHDFNKIQIDTPYNEVNNIDFKKFFEAQKFNVIEIESDPYLIEQALLKIKDLKGPTYLQIHTNIAKYTDYQDSSKGHAALFTPEQTIATKKAMSLDSFTPFEYDDDNYSYAQSFWEQKNKNYQNWLKNIDKYTENYPELSSELQSLISNNISYDLSKIEFSANDLSTREYSGQIVKYLERNYWSIVGGSADLFSSTKIGFSKSISEGGQGIKYGIREHAMCAINNGINLATNLKTLASTFLAFADYSKGAMRLASLMELPVINVYSHDTYMVGEDGPTHQPVEQLTMLRSTPNMVVIRPCDQYETEAAFAYALNSKREQISIITSRQNLKTYTQPQDLTSVLKTRLIIELNSESTKSINLLASGSEVEIAVNAAKKLNEKHNLNVKVYSVPVLQFLVNDTEEIAKISNHFQTPLLAIEASNDTMWYKIAEYTRFRAILAKKFGCSGKGELIYHDNGLTVENIIDETIKMLEL</sequence>
<accession>A0AAT9F8L4</accession>
<dbReference type="Pfam" id="PF22613">
    <property type="entry name" value="Transketolase_C_1"/>
    <property type="match status" value="1"/>
</dbReference>
<dbReference type="InterPro" id="IPR005475">
    <property type="entry name" value="Transketolase-like_Pyr-bd"/>
</dbReference>
<dbReference type="GO" id="GO:0046872">
    <property type="term" value="F:metal ion binding"/>
    <property type="evidence" value="ECO:0007669"/>
    <property type="project" value="UniProtKB-KW"/>
</dbReference>
<dbReference type="SUPFAM" id="SSF52518">
    <property type="entry name" value="Thiamin diphosphate-binding fold (THDP-binding)"/>
    <property type="match status" value="2"/>
</dbReference>
<dbReference type="CDD" id="cd07033">
    <property type="entry name" value="TPP_PYR_DXS_TK_like"/>
    <property type="match status" value="1"/>
</dbReference>
<dbReference type="SMART" id="SM00861">
    <property type="entry name" value="Transket_pyr"/>
    <property type="match status" value="1"/>
</dbReference>
<dbReference type="InterPro" id="IPR020826">
    <property type="entry name" value="Transketolase_BS"/>
</dbReference>
<dbReference type="PANTHER" id="PTHR43522">
    <property type="entry name" value="TRANSKETOLASE"/>
    <property type="match status" value="1"/>
</dbReference>
<proteinExistence type="inferred from homology"/>
<reference evidence="10" key="4">
    <citation type="submission" date="2024-06" db="EMBL/GenBank/DDBJ databases">
        <authorList>
            <consortium name="Mycoplasma californicum genome sequencing consortium"/>
            <person name="Hata E."/>
            <person name="Tanaka K."/>
            <person name="Tamamura Y."/>
        </authorList>
    </citation>
    <scope>NUCLEOTIDE SEQUENCE</scope>
    <source>
        <strain evidence="10">HAZ160_1</strain>
    </source>
</reference>
<comment type="catalytic activity">
    <reaction evidence="8">
        <text>D-sedoheptulose 7-phosphate + D-glyceraldehyde 3-phosphate = aldehydo-D-ribose 5-phosphate + D-xylulose 5-phosphate</text>
        <dbReference type="Rhea" id="RHEA:10508"/>
        <dbReference type="ChEBI" id="CHEBI:57483"/>
        <dbReference type="ChEBI" id="CHEBI:57737"/>
        <dbReference type="ChEBI" id="CHEBI:58273"/>
        <dbReference type="ChEBI" id="CHEBI:59776"/>
        <dbReference type="EC" id="2.2.1.1"/>
    </reaction>
</comment>
<comment type="cofactor">
    <cofactor evidence="2">
        <name>thiamine diphosphate</name>
        <dbReference type="ChEBI" id="CHEBI:58937"/>
    </cofactor>
</comment>
<comment type="similarity">
    <text evidence="3">Belongs to the transketolase family.</text>
</comment>
<dbReference type="PANTHER" id="PTHR43522:SF2">
    <property type="entry name" value="TRANSKETOLASE 1-RELATED"/>
    <property type="match status" value="1"/>
</dbReference>
<keyword evidence="5" id="KW-0479">Metal-binding</keyword>
<evidence type="ECO:0000256" key="4">
    <source>
        <dbReference type="ARBA" id="ARBA00022679"/>
    </source>
</evidence>
<evidence type="ECO:0000313" key="10">
    <source>
        <dbReference type="EMBL" id="BAP01114.1"/>
    </source>
</evidence>
<dbReference type="Gene3D" id="3.40.50.970">
    <property type="match status" value="2"/>
</dbReference>
<feature type="domain" description="Transketolase-like pyrimidine-binding" evidence="9">
    <location>
        <begin position="350"/>
        <end position="516"/>
    </location>
</feature>
<evidence type="ECO:0000256" key="3">
    <source>
        <dbReference type="ARBA" id="ARBA00007131"/>
    </source>
</evidence>
<reference evidence="10" key="2">
    <citation type="journal article" date="2014" name="Genome Announc.">
        <title>Complete Genome Sequence of Mycoplasma californicum Strain HAZ160_1 from Bovine Mastitic Milk in Japan.</title>
        <authorList>
            <person name="Hata E."/>
            <person name="Murakami K."/>
        </authorList>
    </citation>
    <scope>NUCLEOTIDE SEQUENCE</scope>
    <source>
        <strain evidence="10">HAZ160_1</strain>
    </source>
</reference>
<protein>
    <submittedName>
        <fullName evidence="10">Transketolase</fullName>
    </submittedName>
</protein>
<dbReference type="KEGG" id="mcm:MCAL160_0612"/>
<dbReference type="CDD" id="cd02012">
    <property type="entry name" value="TPP_TK"/>
    <property type="match status" value="1"/>
</dbReference>
<reference evidence="10" key="1">
    <citation type="journal article" date="2014" name="Appl. Environ. Microbiol.">
        <title>Molecular Epidemiology of Cases of Mycoplasma californicum Infection in Japan.</title>
        <authorList>
            <person name="Hata E."/>
            <person name="Suzuki K."/>
            <person name="Hanyu H."/>
            <person name="Itoh M."/>
            <person name="Higuchi H."/>
            <person name="Kobayashi H."/>
        </authorList>
    </citation>
    <scope>NUCLEOTIDE SEQUENCE</scope>
    <source>
        <strain evidence="10">HAZ160_1</strain>
    </source>
</reference>
<evidence type="ECO:0000256" key="7">
    <source>
        <dbReference type="ARBA" id="ARBA00023052"/>
    </source>
</evidence>
<comment type="cofactor">
    <cofactor evidence="1">
        <name>Mg(2+)</name>
        <dbReference type="ChEBI" id="CHEBI:18420"/>
    </cofactor>
</comment>
<dbReference type="InterPro" id="IPR055152">
    <property type="entry name" value="Transketolase-like_C_2"/>
</dbReference>
<dbReference type="GO" id="GO:0006098">
    <property type="term" value="P:pentose-phosphate shunt"/>
    <property type="evidence" value="ECO:0007669"/>
    <property type="project" value="TreeGrafter"/>
</dbReference>
<evidence type="ECO:0000256" key="8">
    <source>
        <dbReference type="ARBA" id="ARBA00049473"/>
    </source>
</evidence>
<dbReference type="Pfam" id="PF00456">
    <property type="entry name" value="Transketolase_N"/>
    <property type="match status" value="1"/>
</dbReference>
<dbReference type="InterPro" id="IPR009014">
    <property type="entry name" value="Transketo_C/PFOR_II"/>
</dbReference>
<gene>
    <name evidence="10" type="primary">tktA</name>
    <name evidence="10" type="ORF">MCAL160_0612</name>
</gene>
<evidence type="ECO:0000256" key="6">
    <source>
        <dbReference type="ARBA" id="ARBA00022842"/>
    </source>
</evidence>
<organism evidence="10">
    <name type="scientific">Mycoplasmopsis californica HAZ160_1</name>
    <dbReference type="NCBI Taxonomy" id="1397850"/>
    <lineage>
        <taxon>Bacteria</taxon>
        <taxon>Bacillati</taxon>
        <taxon>Mycoplasmatota</taxon>
        <taxon>Mycoplasmoidales</taxon>
        <taxon>Metamycoplasmataceae</taxon>
        <taxon>Mycoplasmopsis</taxon>
    </lineage>
</organism>
<dbReference type="SUPFAM" id="SSF52922">
    <property type="entry name" value="TK C-terminal domain-like"/>
    <property type="match status" value="1"/>
</dbReference>
<keyword evidence="7" id="KW-0786">Thiamine pyrophosphate</keyword>
<reference evidence="10" key="3">
    <citation type="journal article" date="2019" name="Vet. Microbiol.">
        <title>Mutations associated with change of susceptibility to lincosamides and/or macrolides in field and laboratory-derived Mycoplasma californicum strains in Japan, and development of a rapid detection method for these mutations.</title>
        <authorList>
            <person name="Hata E."/>
            <person name="Nagai K."/>
            <person name="Murakami K."/>
        </authorList>
    </citation>
    <scope>NUCLEOTIDE SEQUENCE</scope>
    <source>
        <strain evidence="10">HAZ160_1</strain>
    </source>
</reference>
<dbReference type="Gene3D" id="3.40.50.920">
    <property type="match status" value="1"/>
</dbReference>
<dbReference type="InterPro" id="IPR029061">
    <property type="entry name" value="THDP-binding"/>
</dbReference>
<evidence type="ECO:0000256" key="1">
    <source>
        <dbReference type="ARBA" id="ARBA00001946"/>
    </source>
</evidence>
<keyword evidence="4" id="KW-0808">Transferase</keyword>
<dbReference type="InterPro" id="IPR005474">
    <property type="entry name" value="Transketolase_N"/>
</dbReference>
<evidence type="ECO:0000259" key="9">
    <source>
        <dbReference type="SMART" id="SM00861"/>
    </source>
</evidence>
<dbReference type="GO" id="GO:0004802">
    <property type="term" value="F:transketolase activity"/>
    <property type="evidence" value="ECO:0007669"/>
    <property type="project" value="UniProtKB-EC"/>
</dbReference>
<dbReference type="Pfam" id="PF02779">
    <property type="entry name" value="Transket_pyr"/>
    <property type="match status" value="1"/>
</dbReference>
<dbReference type="AlphaFoldDB" id="A0AAT9F8L4"/>
<keyword evidence="6" id="KW-0460">Magnesium</keyword>
<dbReference type="EMBL" id="AP013353">
    <property type="protein sequence ID" value="BAP01114.1"/>
    <property type="molecule type" value="Genomic_DNA"/>
</dbReference>
<dbReference type="GO" id="GO:0005829">
    <property type="term" value="C:cytosol"/>
    <property type="evidence" value="ECO:0007669"/>
    <property type="project" value="TreeGrafter"/>
</dbReference>